<gene>
    <name evidence="1" type="ORF">K3G42_025589</name>
</gene>
<accession>A0ACB8ERR0</accession>
<organism evidence="1 2">
    <name type="scientific">Sphaerodactylus townsendi</name>
    <dbReference type="NCBI Taxonomy" id="933632"/>
    <lineage>
        <taxon>Eukaryota</taxon>
        <taxon>Metazoa</taxon>
        <taxon>Chordata</taxon>
        <taxon>Craniata</taxon>
        <taxon>Vertebrata</taxon>
        <taxon>Euteleostomi</taxon>
        <taxon>Lepidosauria</taxon>
        <taxon>Squamata</taxon>
        <taxon>Bifurcata</taxon>
        <taxon>Gekkota</taxon>
        <taxon>Sphaerodactylidae</taxon>
        <taxon>Sphaerodactylus</taxon>
    </lineage>
</organism>
<sequence length="281" mass="31975">MWFRWCVAICLVEVVCSDPEIIQQKSLILQEDEAAHMKCEQRKGHQAMYWYRQDAGQALQMLFAFQANSLMHTGNNPERFKAEQFSTKYSQLNISHVKREDSAVYFCASSQDTALQSHQLFLQKPLQLERASSFSAPVAMRWKMLLGLSVGLQLLAGLCRAVTVTQKERFMILKMEAKASIPCEHDDSTYLTILWYRQKSHSEERQMQLIGYSVQGNDPVMEMNKTKFAINRLSQLSASLIISATQLEDTAGYFCAASKDTVRTLCLTVLHKHPGISHPSV</sequence>
<comment type="caution">
    <text evidence="1">The sequence shown here is derived from an EMBL/GenBank/DDBJ whole genome shotgun (WGS) entry which is preliminary data.</text>
</comment>
<reference evidence="1" key="1">
    <citation type="submission" date="2021-08" db="EMBL/GenBank/DDBJ databases">
        <title>The first chromosome-level gecko genome reveals the dynamic sex chromosomes of Neotropical dwarf geckos (Sphaerodactylidae: Sphaerodactylus).</title>
        <authorList>
            <person name="Pinto B.J."/>
            <person name="Keating S.E."/>
            <person name="Gamble T."/>
        </authorList>
    </citation>
    <scope>NUCLEOTIDE SEQUENCE</scope>
    <source>
        <strain evidence="1">TG3544</strain>
    </source>
</reference>
<keyword evidence="2" id="KW-1185">Reference proteome</keyword>
<evidence type="ECO:0000313" key="1">
    <source>
        <dbReference type="EMBL" id="KAH7995449.1"/>
    </source>
</evidence>
<proteinExistence type="predicted"/>
<protein>
    <submittedName>
        <fullName evidence="1">Uncharacterized protein</fullName>
    </submittedName>
</protein>
<name>A0ACB8ERR0_9SAUR</name>
<dbReference type="EMBL" id="CM037620">
    <property type="protein sequence ID" value="KAH7995449.1"/>
    <property type="molecule type" value="Genomic_DNA"/>
</dbReference>
<dbReference type="Proteomes" id="UP000827872">
    <property type="component" value="Linkage Group LG07"/>
</dbReference>
<evidence type="ECO:0000313" key="2">
    <source>
        <dbReference type="Proteomes" id="UP000827872"/>
    </source>
</evidence>